<reference evidence="2" key="1">
    <citation type="journal article" date="2014" name="Int. J. Syst. Evol. Microbiol.">
        <title>Complete genome sequence of Corynebacterium casei LMG S-19264T (=DSM 44701T), isolated from a smear-ripened cheese.</title>
        <authorList>
            <consortium name="US DOE Joint Genome Institute (JGI-PGF)"/>
            <person name="Walter F."/>
            <person name="Albersmeier A."/>
            <person name="Kalinowski J."/>
            <person name="Ruckert C."/>
        </authorList>
    </citation>
    <scope>NUCLEOTIDE SEQUENCE</scope>
    <source>
        <strain evidence="2">CGMCC 1.7086</strain>
    </source>
</reference>
<comment type="caution">
    <text evidence="2">The sequence shown here is derived from an EMBL/GenBank/DDBJ whole genome shotgun (WGS) entry which is preliminary data.</text>
</comment>
<evidence type="ECO:0000256" key="1">
    <source>
        <dbReference type="SAM" id="SignalP"/>
    </source>
</evidence>
<proteinExistence type="predicted"/>
<dbReference type="AlphaFoldDB" id="A0A918DFM1"/>
<sequence>MKIFYFLFALLVNSLPLNADVIEYTLASDNHESDTWDCQVGFITGINFHTNSVLCAVARSNTSSISEISASLADGLEKCGEGSALTSVKRSGVIKCSSSDDLILTEVHELLEIGQQEYRSYINSCKSGWLMTGIDIQAVRFQCTRIKE</sequence>
<organism evidence="2 3">
    <name type="scientific">Bowmanella pacifica</name>
    <dbReference type="NCBI Taxonomy" id="502051"/>
    <lineage>
        <taxon>Bacteria</taxon>
        <taxon>Pseudomonadati</taxon>
        <taxon>Pseudomonadota</taxon>
        <taxon>Gammaproteobacteria</taxon>
        <taxon>Alteromonadales</taxon>
        <taxon>Alteromonadaceae</taxon>
        <taxon>Bowmanella</taxon>
    </lineage>
</organism>
<feature type="chain" id="PRO_5037823900" description="Cyanovirin-N domain-containing protein" evidence="1">
    <location>
        <begin position="20"/>
        <end position="148"/>
    </location>
</feature>
<accession>A0A918DFM1</accession>
<reference evidence="2" key="2">
    <citation type="submission" date="2020-09" db="EMBL/GenBank/DDBJ databases">
        <authorList>
            <person name="Sun Q."/>
            <person name="Zhou Y."/>
        </authorList>
    </citation>
    <scope>NUCLEOTIDE SEQUENCE</scope>
    <source>
        <strain evidence="2">CGMCC 1.7086</strain>
    </source>
</reference>
<evidence type="ECO:0000313" key="2">
    <source>
        <dbReference type="EMBL" id="GGO64102.1"/>
    </source>
</evidence>
<name>A0A918DFM1_9ALTE</name>
<keyword evidence="1" id="KW-0732">Signal</keyword>
<dbReference type="EMBL" id="BMLS01000001">
    <property type="protein sequence ID" value="GGO64102.1"/>
    <property type="molecule type" value="Genomic_DNA"/>
</dbReference>
<gene>
    <name evidence="2" type="ORF">GCM10010982_02710</name>
</gene>
<dbReference type="RefSeq" id="WP_188689164.1">
    <property type="nucleotide sequence ID" value="NZ_BMLS01000001.1"/>
</dbReference>
<feature type="signal peptide" evidence="1">
    <location>
        <begin position="1"/>
        <end position="19"/>
    </location>
</feature>
<dbReference type="Proteomes" id="UP000606935">
    <property type="component" value="Unassembled WGS sequence"/>
</dbReference>
<evidence type="ECO:0000313" key="3">
    <source>
        <dbReference type="Proteomes" id="UP000606935"/>
    </source>
</evidence>
<keyword evidence="3" id="KW-1185">Reference proteome</keyword>
<protein>
    <recommendedName>
        <fullName evidence="4">Cyanovirin-N domain-containing protein</fullName>
    </recommendedName>
</protein>
<evidence type="ECO:0008006" key="4">
    <source>
        <dbReference type="Google" id="ProtNLM"/>
    </source>
</evidence>